<dbReference type="Proteomes" id="UP000198625">
    <property type="component" value="Unassembled WGS sequence"/>
</dbReference>
<dbReference type="RefSeq" id="WP_091727853.1">
    <property type="nucleotide sequence ID" value="NZ_FNQE01000008.1"/>
</dbReference>
<dbReference type="STRING" id="415015.SAMN05660462_00919"/>
<evidence type="ECO:0000259" key="1">
    <source>
        <dbReference type="Pfam" id="PF03358"/>
    </source>
</evidence>
<sequence length="225" mass="24920">MLKEKKALLLIGSPKVKNSTSESLGGYLLEGLIKVGYTSERLHIRSILKSNVEELFSGVNAADIIIISSPLYVDSLPSPLIRAFELIANNRNEKKIDKKQSLIAIVNSGFPEYFHNHTALRICENFACRNKFEWLGGFALGEGGAISGNPIKNLGGMTRNIVKALDMAAEAISNNESIPMEAIDLMSRKLIPIGMYTFIANRGWETQAKKFGVNKDLYARPYIKE</sequence>
<dbReference type="InterPro" id="IPR029039">
    <property type="entry name" value="Flavoprotein-like_sf"/>
</dbReference>
<dbReference type="Pfam" id="PF03358">
    <property type="entry name" value="FMN_red"/>
    <property type="match status" value="1"/>
</dbReference>
<accession>A0A1H3MUC3</accession>
<dbReference type="GO" id="GO:0016491">
    <property type="term" value="F:oxidoreductase activity"/>
    <property type="evidence" value="ECO:0007669"/>
    <property type="project" value="InterPro"/>
</dbReference>
<feature type="domain" description="NADPH-dependent FMN reductase-like" evidence="1">
    <location>
        <begin position="6"/>
        <end position="106"/>
    </location>
</feature>
<evidence type="ECO:0000313" key="2">
    <source>
        <dbReference type="EMBL" id="SDY80163.1"/>
    </source>
</evidence>
<dbReference type="AlphaFoldDB" id="A0A1H3MUC3"/>
<proteinExistence type="predicted"/>
<dbReference type="OrthoDB" id="1026745at2"/>
<evidence type="ECO:0000313" key="3">
    <source>
        <dbReference type="Proteomes" id="UP000198625"/>
    </source>
</evidence>
<organism evidence="2 3">
    <name type="scientific">Proteiniborus ethanoligenes</name>
    <dbReference type="NCBI Taxonomy" id="415015"/>
    <lineage>
        <taxon>Bacteria</taxon>
        <taxon>Bacillati</taxon>
        <taxon>Bacillota</taxon>
        <taxon>Clostridia</taxon>
        <taxon>Eubacteriales</taxon>
        <taxon>Proteiniborus</taxon>
    </lineage>
</organism>
<name>A0A1H3MUC3_9FIRM</name>
<reference evidence="3" key="1">
    <citation type="submission" date="2016-10" db="EMBL/GenBank/DDBJ databases">
        <authorList>
            <person name="Varghese N."/>
            <person name="Submissions S."/>
        </authorList>
    </citation>
    <scope>NUCLEOTIDE SEQUENCE [LARGE SCALE GENOMIC DNA]</scope>
    <source>
        <strain evidence="3">DSM 21650</strain>
    </source>
</reference>
<dbReference type="SUPFAM" id="SSF52218">
    <property type="entry name" value="Flavoproteins"/>
    <property type="match status" value="1"/>
</dbReference>
<gene>
    <name evidence="2" type="ORF">SAMN05660462_00919</name>
</gene>
<dbReference type="InterPro" id="IPR005025">
    <property type="entry name" value="FMN_Rdtase-like_dom"/>
</dbReference>
<dbReference type="EMBL" id="FNQE01000008">
    <property type="protein sequence ID" value="SDY80163.1"/>
    <property type="molecule type" value="Genomic_DNA"/>
</dbReference>
<protein>
    <submittedName>
        <fullName evidence="2">NAD(P)H-dependent FMN reductase</fullName>
    </submittedName>
</protein>
<dbReference type="Gene3D" id="3.40.50.360">
    <property type="match status" value="1"/>
</dbReference>
<keyword evidence="3" id="KW-1185">Reference proteome</keyword>